<evidence type="ECO:0000313" key="2">
    <source>
        <dbReference type="EMBL" id="SCP97248.1"/>
    </source>
</evidence>
<dbReference type="InterPro" id="IPR036705">
    <property type="entry name" value="Ribosyl_crysJ1_sf"/>
</dbReference>
<dbReference type="Gene3D" id="1.10.4080.10">
    <property type="entry name" value="ADP-ribosylation/Crystallin J1"/>
    <property type="match status" value="1"/>
</dbReference>
<dbReference type="STRING" id="1619234.SAMN05421730_100964"/>
<comment type="cofactor">
    <cofactor evidence="1">
        <name>Mg(2+)</name>
        <dbReference type="ChEBI" id="CHEBI:18420"/>
    </cofactor>
    <text evidence="1">Binds 2 magnesium ions per subunit.</text>
</comment>
<dbReference type="OrthoDB" id="9761704at2"/>
<feature type="binding site" evidence="1">
    <location>
        <position position="282"/>
    </location>
    <ligand>
        <name>Mg(2+)</name>
        <dbReference type="ChEBI" id="CHEBI:18420"/>
        <label>1</label>
    </ligand>
</feature>
<dbReference type="RefSeq" id="WP_091233148.1">
    <property type="nucleotide sequence ID" value="NZ_FMKA01000009.1"/>
</dbReference>
<dbReference type="GO" id="GO:0046872">
    <property type="term" value="F:metal ion binding"/>
    <property type="evidence" value="ECO:0007669"/>
    <property type="project" value="UniProtKB-KW"/>
</dbReference>
<keyword evidence="3" id="KW-1185">Reference proteome</keyword>
<sequence>MKDYSEKIYAGVLGKILGVYLGRPVEGWTYEKIDSTFGEVYNFKNHKTGAPLIVPDDDISGTFVFYRALEDNGYDLELTARQIGDTWLNYVIEDKTILWWGGLSRSSEHTAYLRLKEGVEAPESGSVELNGESMAEQIGAQIFIDTWALVNPNNPERTADLARKAASVSHGGIAIEAAVFLAVMESLAFEENDIDRLIDEAVKYVKDDRLTVLIEEVRKVCAEADDWHEVREWIEKNHGYEKYAGSCPMVTNHLAVMMALLMGGDDYNKSIMIATSAGWDTDCNAGNVGCLNGIRLGLEGFGTGADLRKAVADRMYVVSADGGSCISDAVLETRKLIKACAALNGEEAKLPDKRYSFEYKGSVQGFVPYNNDMEDQVLTGIENAYEKYRQTGLVLSYEGLAKGTRAAACIDTFIDLKPKGKDGTSYFDVLCSPTLYGTQEVEAEIIGLYDENPDLRFFIDYFDENDELQSVFLDPAMIGKGRNVIRFTVPDTMGHPIYQLGMELTCSGRRMDGDIILKTLDWSDAPKNFRMGMAMELTPSLTPWTTTTAWMKMFMSSAKNFAPDYTTTISLSHPEKNGIVTLGTHDWKNYSVSSKITFSYQEGAGIVARSKGHNRYYGAILKDGKAMIVKKKDRDVIELGSEDFKYMAEDVHEIRFDLKDSSLTMYIDGKEFVKATDDEYKSGGAGVVVDRGCILADGLEIKRN</sequence>
<dbReference type="Pfam" id="PF03747">
    <property type="entry name" value="ADP_ribosyl_GH"/>
    <property type="match status" value="1"/>
</dbReference>
<feature type="binding site" evidence="1">
    <location>
        <position position="57"/>
    </location>
    <ligand>
        <name>Mg(2+)</name>
        <dbReference type="ChEBI" id="CHEBI:18420"/>
        <label>1</label>
    </ligand>
</feature>
<name>A0A1D3TTJ2_9FIRM</name>
<feature type="binding site" evidence="1">
    <location>
        <position position="58"/>
    </location>
    <ligand>
        <name>Mg(2+)</name>
        <dbReference type="ChEBI" id="CHEBI:18420"/>
        <label>1</label>
    </ligand>
</feature>
<organism evidence="2 3">
    <name type="scientific">Anaerobium acetethylicum</name>
    <dbReference type="NCBI Taxonomy" id="1619234"/>
    <lineage>
        <taxon>Bacteria</taxon>
        <taxon>Bacillati</taxon>
        <taxon>Bacillota</taxon>
        <taxon>Clostridia</taxon>
        <taxon>Lachnospirales</taxon>
        <taxon>Lachnospiraceae</taxon>
        <taxon>Anaerobium</taxon>
    </lineage>
</organism>
<dbReference type="Proteomes" id="UP000199315">
    <property type="component" value="Unassembled WGS sequence"/>
</dbReference>
<evidence type="ECO:0000256" key="1">
    <source>
        <dbReference type="PIRSR" id="PIRSR605502-1"/>
    </source>
</evidence>
<reference evidence="2 3" key="1">
    <citation type="submission" date="2016-09" db="EMBL/GenBank/DDBJ databases">
        <authorList>
            <person name="Capua I."/>
            <person name="De Benedictis P."/>
            <person name="Joannis T."/>
            <person name="Lombin L.H."/>
            <person name="Cattoli G."/>
        </authorList>
    </citation>
    <scope>NUCLEOTIDE SEQUENCE [LARGE SCALE GENOMIC DNA]</scope>
    <source>
        <strain evidence="2 3">GluBS11</strain>
    </source>
</reference>
<evidence type="ECO:0000313" key="3">
    <source>
        <dbReference type="Proteomes" id="UP000199315"/>
    </source>
</evidence>
<protein>
    <submittedName>
        <fullName evidence="2">ADP-ribosylglycohydrolase</fullName>
    </submittedName>
</protein>
<dbReference type="Gene3D" id="2.60.120.560">
    <property type="entry name" value="Exo-inulinase, domain 1"/>
    <property type="match status" value="1"/>
</dbReference>
<proteinExistence type="predicted"/>
<keyword evidence="1" id="KW-0460">Magnesium</keyword>
<dbReference type="SUPFAM" id="SSF101478">
    <property type="entry name" value="ADP-ribosylglycohydrolase"/>
    <property type="match status" value="1"/>
</dbReference>
<keyword evidence="2" id="KW-0378">Hydrolase</keyword>
<gene>
    <name evidence="2" type="ORF">SAMN05421730_100964</name>
</gene>
<feature type="binding site" evidence="1">
    <location>
        <position position="280"/>
    </location>
    <ligand>
        <name>Mg(2+)</name>
        <dbReference type="ChEBI" id="CHEBI:18420"/>
        <label>1</label>
    </ligand>
</feature>
<dbReference type="AlphaFoldDB" id="A0A1D3TTJ2"/>
<dbReference type="EMBL" id="FMKA01000009">
    <property type="protein sequence ID" value="SCP97248.1"/>
    <property type="molecule type" value="Genomic_DNA"/>
</dbReference>
<dbReference type="GO" id="GO:0016787">
    <property type="term" value="F:hydrolase activity"/>
    <property type="evidence" value="ECO:0007669"/>
    <property type="project" value="UniProtKB-KW"/>
</dbReference>
<accession>A0A1D3TTJ2</accession>
<keyword evidence="1" id="KW-0479">Metal-binding</keyword>
<dbReference type="InterPro" id="IPR005502">
    <property type="entry name" value="Ribosyl_crysJ1"/>
</dbReference>